<sequence length="128" mass="13788">MMVTPRIPPIPNATPATRLFLHAVGGALACAGQGVVVKLTLPPRQPSPLAQKQAVAEHLAAVMTDVEKFLRAQRAPVTRMPQATTGRILVQRDEVYDAVAKTYTPGWGFVTLINAITVDAMAEMERNS</sequence>
<dbReference type="Proteomes" id="UP000237911">
    <property type="component" value="Unassembled WGS sequence"/>
</dbReference>
<name>A0A9X7IQT7_9MYCO</name>
<dbReference type="AlphaFoldDB" id="A0A9X7IQT7"/>
<keyword evidence="2" id="KW-1185">Reference proteome</keyword>
<dbReference type="RefSeq" id="WP_105294531.1">
    <property type="nucleotide sequence ID" value="NZ_PUEV01000012.1"/>
</dbReference>
<evidence type="ECO:0000313" key="1">
    <source>
        <dbReference type="EMBL" id="PQM53715.1"/>
    </source>
</evidence>
<proteinExistence type="predicted"/>
<reference evidence="1 2" key="1">
    <citation type="submission" date="2018-02" db="EMBL/GenBank/DDBJ databases">
        <title>Draft genome sequence of Mycobacterium virginiense isolated from mud of a swine farm in Japan.</title>
        <authorList>
            <person name="Ohya K."/>
        </authorList>
    </citation>
    <scope>NUCLEOTIDE SEQUENCE [LARGE SCALE GENOMIC DNA]</scope>
    <source>
        <strain evidence="1 2">GF75</strain>
    </source>
</reference>
<protein>
    <submittedName>
        <fullName evidence="1">Uncharacterized protein</fullName>
    </submittedName>
</protein>
<comment type="caution">
    <text evidence="1">The sequence shown here is derived from an EMBL/GenBank/DDBJ whole genome shotgun (WGS) entry which is preliminary data.</text>
</comment>
<dbReference type="EMBL" id="PUEV01000012">
    <property type="protein sequence ID" value="PQM53715.1"/>
    <property type="molecule type" value="Genomic_DNA"/>
</dbReference>
<dbReference type="PROSITE" id="PS51257">
    <property type="entry name" value="PROKAR_LIPOPROTEIN"/>
    <property type="match status" value="1"/>
</dbReference>
<organism evidence="1 2">
    <name type="scientific">Mycolicibacter virginiensis</name>
    <dbReference type="NCBI Taxonomy" id="1795032"/>
    <lineage>
        <taxon>Bacteria</taxon>
        <taxon>Bacillati</taxon>
        <taxon>Actinomycetota</taxon>
        <taxon>Actinomycetes</taxon>
        <taxon>Mycobacteriales</taxon>
        <taxon>Mycobacteriaceae</taxon>
        <taxon>Mycolicibacter</taxon>
    </lineage>
</organism>
<gene>
    <name evidence="1" type="ORF">C5U48_02580</name>
</gene>
<accession>A0A9X7IQT7</accession>
<evidence type="ECO:0000313" key="2">
    <source>
        <dbReference type="Proteomes" id="UP000237911"/>
    </source>
</evidence>